<feature type="transmembrane region" description="Helical" evidence="5">
    <location>
        <begin position="6"/>
        <end position="24"/>
    </location>
</feature>
<comment type="subcellular location">
    <subcellularLocation>
        <location evidence="1">Membrane</location>
        <topology evidence="1">Multi-pass membrane protein</topology>
    </subcellularLocation>
</comment>
<dbReference type="PRINTS" id="PR00834">
    <property type="entry name" value="PROTEASES2C"/>
</dbReference>
<keyword evidence="6" id="KW-0378">Hydrolase</keyword>
<protein>
    <submittedName>
        <fullName evidence="6">Acid resistance serine protease MarP</fullName>
        <ecNumber evidence="6">3.4.21.-</ecNumber>
    </submittedName>
</protein>
<keyword evidence="3 5" id="KW-1133">Transmembrane helix</keyword>
<feature type="transmembrane region" description="Helical" evidence="5">
    <location>
        <begin position="31"/>
        <end position="52"/>
    </location>
</feature>
<dbReference type="GO" id="GO:0006508">
    <property type="term" value="P:proteolysis"/>
    <property type="evidence" value="ECO:0007669"/>
    <property type="project" value="UniProtKB-KW"/>
</dbReference>
<dbReference type="InterPro" id="IPR001940">
    <property type="entry name" value="Peptidase_S1C"/>
</dbReference>
<dbReference type="InterPro" id="IPR047680">
    <property type="entry name" value="MarP-like"/>
</dbReference>
<dbReference type="InterPro" id="IPR003825">
    <property type="entry name" value="Colicin-V_CvpA"/>
</dbReference>
<evidence type="ECO:0000256" key="4">
    <source>
        <dbReference type="ARBA" id="ARBA00023136"/>
    </source>
</evidence>
<dbReference type="EC" id="3.4.21.-" evidence="6"/>
<evidence type="ECO:0000313" key="6">
    <source>
        <dbReference type="EMBL" id="MEB3022212.1"/>
    </source>
</evidence>
<gene>
    <name evidence="6" type="primary">marP</name>
    <name evidence="6" type="ORF">K6T79_14285</name>
</gene>
<dbReference type="PANTHER" id="PTHR43019">
    <property type="entry name" value="SERINE ENDOPROTEASE DEGS"/>
    <property type="match status" value="1"/>
</dbReference>
<dbReference type="SUPFAM" id="SSF50494">
    <property type="entry name" value="Trypsin-like serine proteases"/>
    <property type="match status" value="1"/>
</dbReference>
<comment type="caution">
    <text evidence="6">The sequence shown here is derived from an EMBL/GenBank/DDBJ whole genome shotgun (WGS) entry which is preliminary data.</text>
</comment>
<keyword evidence="7" id="KW-1185">Reference proteome</keyword>
<dbReference type="Pfam" id="PF13365">
    <property type="entry name" value="Trypsin_2"/>
    <property type="match status" value="1"/>
</dbReference>
<dbReference type="InterPro" id="IPR009003">
    <property type="entry name" value="Peptidase_S1_PA"/>
</dbReference>
<keyword evidence="2 5" id="KW-0812">Transmembrane</keyword>
<keyword evidence="6" id="KW-0645">Protease</keyword>
<dbReference type="Gene3D" id="2.40.10.10">
    <property type="entry name" value="Trypsin-like serine proteases"/>
    <property type="match status" value="2"/>
</dbReference>
<sequence length="397" mass="41003">MTSSQWLDIAVLAIAFVAAVSGWRSGALGSLLSFVGVALGAMAGVLLAPHLIEHVDGARLKLFAALFLILAMVVIGEVAGVVLGRAVRGAIRSPGVRGVDSIIGVALQLVVVLIAAWLLATPLTASDQPNLAAAVNDSQVLRQVDDLAPRWLKNVPRRLSAVLDDSGLPAVLEPFSRTPIAAVDAPDPALAASPVVEATAPSVLRIRGVAPNCQKVLEGTGFVIAPNRVMTNAHVVAGSDSVSVESGTRSFDATVISFDPKEDISILAVPDLPLPPLTFASRSADADTDALVLGYPGGGVFEATPARVRDTINLEGPDIYRSATVTRQVYTIRGTVQQGNSGGPMIDMEGRVLGVVFGAAVDDADTGFVMTADEVASQLVRVADTQPVSTQVCVGGE</sequence>
<name>A0ABU5XKA6_9MYCO</name>
<evidence type="ECO:0000313" key="7">
    <source>
        <dbReference type="Proteomes" id="UP001299596"/>
    </source>
</evidence>
<feature type="transmembrane region" description="Helical" evidence="5">
    <location>
        <begin position="99"/>
        <end position="120"/>
    </location>
</feature>
<keyword evidence="4 5" id="KW-0472">Membrane</keyword>
<accession>A0ABU5XKA6</accession>
<dbReference type="NCBIfam" id="NF033740">
    <property type="entry name" value="MarP_fam_protase"/>
    <property type="match status" value="1"/>
</dbReference>
<dbReference type="Proteomes" id="UP001299596">
    <property type="component" value="Unassembled WGS sequence"/>
</dbReference>
<proteinExistence type="predicted"/>
<dbReference type="Pfam" id="PF02674">
    <property type="entry name" value="Colicin_V"/>
    <property type="match status" value="1"/>
</dbReference>
<reference evidence="6 7" key="1">
    <citation type="submission" date="2023-12" db="EMBL/GenBank/DDBJ databases">
        <title>Description of new species of Mycobacterium terrae complex isolated from sewage at the Sao Paulo Zoological Park Foundation in Brazil.</title>
        <authorList>
            <person name="Romagnoli C.L."/>
            <person name="Conceicao E.C."/>
            <person name="Machado E."/>
            <person name="Barreto L.B.P.F."/>
            <person name="Sharma A."/>
            <person name="Silva N.M."/>
            <person name="Marques L.E."/>
            <person name="Juliana M.A."/>
            <person name="Lourenco M.C.S."/>
            <person name="Digiampietri L.A."/>
            <person name="Suffys P.N."/>
            <person name="Viana-Niero C."/>
        </authorList>
    </citation>
    <scope>NUCLEOTIDE SEQUENCE [LARGE SCALE GENOMIC DNA]</scope>
    <source>
        <strain evidence="6 7">MYC098</strain>
    </source>
</reference>
<evidence type="ECO:0000256" key="1">
    <source>
        <dbReference type="ARBA" id="ARBA00004141"/>
    </source>
</evidence>
<organism evidence="6 7">
    <name type="scientific">[Mycobacterium] crassicus</name>
    <dbReference type="NCBI Taxonomy" id="2872309"/>
    <lineage>
        <taxon>Bacteria</taxon>
        <taxon>Bacillati</taxon>
        <taxon>Actinomycetota</taxon>
        <taxon>Actinomycetes</taxon>
        <taxon>Mycobacteriales</taxon>
        <taxon>Mycobacteriaceae</taxon>
        <taxon>Mycolicibacter</taxon>
    </lineage>
</organism>
<evidence type="ECO:0000256" key="5">
    <source>
        <dbReference type="SAM" id="Phobius"/>
    </source>
</evidence>
<dbReference type="PANTHER" id="PTHR43019:SF23">
    <property type="entry name" value="PROTEASE DO-LIKE 5, CHLOROPLASTIC"/>
    <property type="match status" value="1"/>
</dbReference>
<dbReference type="GO" id="GO:0008233">
    <property type="term" value="F:peptidase activity"/>
    <property type="evidence" value="ECO:0007669"/>
    <property type="project" value="UniProtKB-KW"/>
</dbReference>
<dbReference type="EMBL" id="JAYJJR010000008">
    <property type="protein sequence ID" value="MEB3022212.1"/>
    <property type="molecule type" value="Genomic_DNA"/>
</dbReference>
<evidence type="ECO:0000256" key="2">
    <source>
        <dbReference type="ARBA" id="ARBA00022692"/>
    </source>
</evidence>
<dbReference type="RefSeq" id="WP_225405217.1">
    <property type="nucleotide sequence ID" value="NZ_JAYJJR010000008.1"/>
</dbReference>
<evidence type="ECO:0000256" key="3">
    <source>
        <dbReference type="ARBA" id="ARBA00022989"/>
    </source>
</evidence>
<feature type="transmembrane region" description="Helical" evidence="5">
    <location>
        <begin position="64"/>
        <end position="87"/>
    </location>
</feature>
<dbReference type="InterPro" id="IPR043504">
    <property type="entry name" value="Peptidase_S1_PA_chymotrypsin"/>
</dbReference>